<evidence type="ECO:0000313" key="2">
    <source>
        <dbReference type="Proteomes" id="UP001185737"/>
    </source>
</evidence>
<evidence type="ECO:0008006" key="3">
    <source>
        <dbReference type="Google" id="ProtNLM"/>
    </source>
</evidence>
<dbReference type="SUPFAM" id="SSF54197">
    <property type="entry name" value="HIT-like"/>
    <property type="match status" value="1"/>
</dbReference>
<dbReference type="RefSeq" id="WP_317571846.1">
    <property type="nucleotide sequence ID" value="NZ_JAWLKA010000050.1"/>
</dbReference>
<gene>
    <name evidence="1" type="ORF">R3Q59_41205</name>
</gene>
<dbReference type="InterPro" id="IPR036265">
    <property type="entry name" value="HIT-like_sf"/>
</dbReference>
<name>A0ABU4CUW8_RHOJO</name>
<keyword evidence="2" id="KW-1185">Reference proteome</keyword>
<sequence length="51" mass="5805">MAHFHQHIFARPVGTPDATAWNDVESWEAAPRVDAAELEQLCTMLRKHFTA</sequence>
<protein>
    <recommendedName>
        <fullName evidence="3">HIT domain-containing protein</fullName>
    </recommendedName>
</protein>
<accession>A0ABU4CUW8</accession>
<dbReference type="Proteomes" id="UP001185737">
    <property type="component" value="Unassembled WGS sequence"/>
</dbReference>
<proteinExistence type="predicted"/>
<reference evidence="1 2" key="1">
    <citation type="submission" date="2023-10" db="EMBL/GenBank/DDBJ databases">
        <title>Development of a sustainable strategy for remediation of hydrocarbon-contaminated territories based on the waste exchange concept.</title>
        <authorList>
            <person name="Krivoruchko A."/>
        </authorList>
    </citation>
    <scope>NUCLEOTIDE SEQUENCE [LARGE SCALE GENOMIC DNA]</scope>
    <source>
        <strain evidence="1 2">IEGM 60</strain>
    </source>
</reference>
<dbReference type="EMBL" id="JAWLKA010000050">
    <property type="protein sequence ID" value="MDV6286897.1"/>
    <property type="molecule type" value="Genomic_DNA"/>
</dbReference>
<comment type="caution">
    <text evidence="1">The sequence shown here is derived from an EMBL/GenBank/DDBJ whole genome shotgun (WGS) entry which is preliminary data.</text>
</comment>
<evidence type="ECO:0000313" key="1">
    <source>
        <dbReference type="EMBL" id="MDV6286897.1"/>
    </source>
</evidence>
<organism evidence="1 2">
    <name type="scientific">Rhodococcus jostii</name>
    <dbReference type="NCBI Taxonomy" id="132919"/>
    <lineage>
        <taxon>Bacteria</taxon>
        <taxon>Bacillati</taxon>
        <taxon>Actinomycetota</taxon>
        <taxon>Actinomycetes</taxon>
        <taxon>Mycobacteriales</taxon>
        <taxon>Nocardiaceae</taxon>
        <taxon>Rhodococcus</taxon>
    </lineage>
</organism>